<protein>
    <recommendedName>
        <fullName evidence="3">Reverse transcriptase domain-containing protein</fullName>
    </recommendedName>
</protein>
<dbReference type="Proteomes" id="UP001280121">
    <property type="component" value="Unassembled WGS sequence"/>
</dbReference>
<keyword evidence="2" id="KW-1185">Reference proteome</keyword>
<evidence type="ECO:0000313" key="1">
    <source>
        <dbReference type="EMBL" id="KAK2663059.1"/>
    </source>
</evidence>
<sequence>MDSVISPTQMAFLKDRHIIDSFVIAEEVIHSWKKKGNGGLLVKLDFQKAYDTVDHDFCLSFGKEGLGSKWCSWIKWCISSSSLSV</sequence>
<evidence type="ECO:0008006" key="3">
    <source>
        <dbReference type="Google" id="ProtNLM"/>
    </source>
</evidence>
<gene>
    <name evidence="1" type="ORF">Ddye_001633</name>
</gene>
<dbReference type="AlphaFoldDB" id="A0AAD9XNW8"/>
<name>A0AAD9XNW8_9ROSI</name>
<organism evidence="1 2">
    <name type="scientific">Dipteronia dyeriana</name>
    <dbReference type="NCBI Taxonomy" id="168575"/>
    <lineage>
        <taxon>Eukaryota</taxon>
        <taxon>Viridiplantae</taxon>
        <taxon>Streptophyta</taxon>
        <taxon>Embryophyta</taxon>
        <taxon>Tracheophyta</taxon>
        <taxon>Spermatophyta</taxon>
        <taxon>Magnoliopsida</taxon>
        <taxon>eudicotyledons</taxon>
        <taxon>Gunneridae</taxon>
        <taxon>Pentapetalae</taxon>
        <taxon>rosids</taxon>
        <taxon>malvids</taxon>
        <taxon>Sapindales</taxon>
        <taxon>Sapindaceae</taxon>
        <taxon>Hippocastanoideae</taxon>
        <taxon>Acereae</taxon>
        <taxon>Dipteronia</taxon>
    </lineage>
</organism>
<reference evidence="1" key="1">
    <citation type="journal article" date="2023" name="Plant J.">
        <title>Genome sequences and population genomics provide insights into the demographic history, inbreeding, and mutation load of two 'living fossil' tree species of Dipteronia.</title>
        <authorList>
            <person name="Feng Y."/>
            <person name="Comes H.P."/>
            <person name="Chen J."/>
            <person name="Zhu S."/>
            <person name="Lu R."/>
            <person name="Zhang X."/>
            <person name="Li P."/>
            <person name="Qiu J."/>
            <person name="Olsen K.M."/>
            <person name="Qiu Y."/>
        </authorList>
    </citation>
    <scope>NUCLEOTIDE SEQUENCE</scope>
    <source>
        <strain evidence="1">KIB01</strain>
    </source>
</reference>
<dbReference type="EMBL" id="JANJYI010000001">
    <property type="protein sequence ID" value="KAK2663059.1"/>
    <property type="molecule type" value="Genomic_DNA"/>
</dbReference>
<accession>A0AAD9XNW8</accession>
<evidence type="ECO:0000313" key="2">
    <source>
        <dbReference type="Proteomes" id="UP001280121"/>
    </source>
</evidence>
<comment type="caution">
    <text evidence="1">The sequence shown here is derived from an EMBL/GenBank/DDBJ whole genome shotgun (WGS) entry which is preliminary data.</text>
</comment>
<proteinExistence type="predicted"/>